<dbReference type="OrthoDB" id="9810066at2"/>
<dbReference type="PANTHER" id="PTHR31299">
    <property type="entry name" value="ESTERASE, PUTATIVE (AFU_ORTHOLOGUE AFUA_1G05850)-RELATED"/>
    <property type="match status" value="1"/>
</dbReference>
<dbReference type="Gene3D" id="3.40.1660.10">
    <property type="entry name" value="EreA-like (biosynthetic domain)"/>
    <property type="match status" value="1"/>
</dbReference>
<protein>
    <recommendedName>
        <fullName evidence="3">Erythromycin esterase</fullName>
    </recommendedName>
</protein>
<dbReference type="PANTHER" id="PTHR31299:SF0">
    <property type="entry name" value="ESTERASE, PUTATIVE (AFU_ORTHOLOGUE AFUA_1G05850)-RELATED"/>
    <property type="match status" value="1"/>
</dbReference>
<dbReference type="CDD" id="cd14728">
    <property type="entry name" value="Ere-like"/>
    <property type="match status" value="1"/>
</dbReference>
<evidence type="ECO:0000313" key="1">
    <source>
        <dbReference type="EMBL" id="PWS32269.1"/>
    </source>
</evidence>
<gene>
    <name evidence="1" type="ORF">DF947_10905</name>
</gene>
<dbReference type="Proteomes" id="UP000245391">
    <property type="component" value="Unassembled WGS sequence"/>
</dbReference>
<dbReference type="GO" id="GO:0046677">
    <property type="term" value="P:response to antibiotic"/>
    <property type="evidence" value="ECO:0007669"/>
    <property type="project" value="InterPro"/>
</dbReference>
<evidence type="ECO:0008006" key="3">
    <source>
        <dbReference type="Google" id="ProtNLM"/>
    </source>
</evidence>
<dbReference type="Gene3D" id="1.20.1440.30">
    <property type="entry name" value="Biosynthetic Protein domain"/>
    <property type="match status" value="1"/>
</dbReference>
<dbReference type="EMBL" id="QGNY01000003">
    <property type="protein sequence ID" value="PWS32269.1"/>
    <property type="molecule type" value="Genomic_DNA"/>
</dbReference>
<dbReference type="AlphaFoldDB" id="A0A317F342"/>
<dbReference type="RefSeq" id="WP_109929716.1">
    <property type="nucleotide sequence ID" value="NZ_QGNY01000003.1"/>
</dbReference>
<keyword evidence="2" id="KW-1185">Reference proteome</keyword>
<comment type="caution">
    <text evidence="1">The sequence shown here is derived from an EMBL/GenBank/DDBJ whole genome shotgun (WGS) entry which is preliminary data.</text>
</comment>
<proteinExistence type="predicted"/>
<evidence type="ECO:0000313" key="2">
    <source>
        <dbReference type="Proteomes" id="UP000245391"/>
    </source>
</evidence>
<dbReference type="Pfam" id="PF05139">
    <property type="entry name" value="Erythro_esteras"/>
    <property type="match status" value="1"/>
</dbReference>
<dbReference type="Gene3D" id="3.30.1870.10">
    <property type="entry name" value="EreA-like, domain 2"/>
    <property type="match status" value="1"/>
</dbReference>
<reference evidence="2" key="1">
    <citation type="submission" date="2018-05" db="EMBL/GenBank/DDBJ databases">
        <title>Pedobacter paludis sp. nov., isolated from wetland soil.</title>
        <authorList>
            <person name="Zhang Y."/>
        </authorList>
    </citation>
    <scope>NUCLEOTIDE SEQUENCE [LARGE SCALE GENOMIC DNA]</scope>
    <source>
        <strain evidence="2">R-8</strain>
    </source>
</reference>
<dbReference type="InterPro" id="IPR052036">
    <property type="entry name" value="Hydrolase/PRTase-associated"/>
</dbReference>
<accession>A0A317F342</accession>
<sequence length="435" mass="49098">MRLILFCTLIIIFPLLSVFGQQSNRTTSSNEMEFVNWAKEKALEIKMEGSQNKSDDILQLKKTLAGVRVIALGEPAHGFPEPLAFRNRLFKFLVENCGYTSIVLESDLAGSHNASKFVSGLIVSALDSVNLTRGMSKENMALIRWMRTYNQNASNKRKIGFFGMDMQQIGFPGDTSVHHMALDNTMEYLTKTDKENAQNFKDRLETFLPRMSVKNYAAISIPEHDKLSGILDDLISYFEREKIRLIASSSTDEFEWAYRNAVAARQTNRLIRLSPPEIPGKIPPEGWALMSSRDASMAENVLWVLQRQSQGGNVLVFAHNAHVKGQPTKGSVWDAFSRPPNAMGEYLRSQLGQKLYILGSSVGANIETAQEYSFDRALNKVGLPRYFLDLRQAKEKARVLSYLSTEIPMEANTRNFLNLKPVLSFDGILYMDKTQ</sequence>
<organism evidence="1 2">
    <name type="scientific">Pedobacter paludis</name>
    <dbReference type="NCBI Taxonomy" id="2203212"/>
    <lineage>
        <taxon>Bacteria</taxon>
        <taxon>Pseudomonadati</taxon>
        <taxon>Bacteroidota</taxon>
        <taxon>Sphingobacteriia</taxon>
        <taxon>Sphingobacteriales</taxon>
        <taxon>Sphingobacteriaceae</taxon>
        <taxon>Pedobacter</taxon>
    </lineage>
</organism>
<name>A0A317F342_9SPHI</name>
<dbReference type="InterPro" id="IPR007815">
    <property type="entry name" value="Emycin_Estase"/>
</dbReference>
<dbReference type="SUPFAM" id="SSF159501">
    <property type="entry name" value="EreA/ChaN-like"/>
    <property type="match status" value="1"/>
</dbReference>